<evidence type="ECO:0000313" key="3">
    <source>
        <dbReference type="Proteomes" id="UP000518266"/>
    </source>
</evidence>
<sequence length="1343" mass="150619">MSARPPPPGGLERHDSTHQWNNNMFQSLIIQSVEQQHVSVPHHSVSGTKHVSVPSFSQWNNNMFQSLIIQSVEQQHVSVPHHSVSGTTTCFSPSSFSQWNNNMFQYLIIQSVEQQHVSVPHHSVSGTTTCFSPLSFSQWNNNMFQYLIIQSVEQQHVSVPYHSVSGTTTCFSPYHSVSGTTTCFSPHHSVSGTTTCFSPSSFSQWNNNMFQSLIIQSVEQQHVSVPHHSVSGTTTCFSPSSFSQWNKNVSVPIIQSVEQQHVSVPHHSVSGTTTCFSPSSFSQWNNNMFQSLSFSQWNNNMFQYLIIQSVEQQHVSVLIIQSVEQQHVSVPYHSVSGTTTCFSTLSFSQWNNNMFQSLIIQSVEQQHVSVPHHSVSGTTTCFSPLSFSQWNNNMFQSSSFSQWNNNMFQSLSFSQWNNNMFQYLIIQSVVEQQHVSVPHHSVSGTTTCFSPYHSVSGTTTCFSPSSFSQWNNNMFQYSSFSQWNNNNMFPYLAVELTCDGDGEQTALRGQVLRKSRDVINTAVVSLVGGLCSREQEVGRVIDSWLGVVVSGGAQQEGASWVLRLDGATDAEGGASEHLEPLLLGPGDPVHGGGHRDKRNSGATTAAVQQQQSPMASTTACTEAVPLVYPQEVKNDSARKAYKLKLLKDRPETLFADLYKSGEVSNLIFLTDQPLAWHAAIRAHYPSVKKEGICNGWKIKIKEVEDPDTVMTTVNMYKNGTVMVQGNLTPFELDFLLIKEQAQQEKSAPTDNNHTLPETDTTPTSGCPAADPEERPTGPEPAQDPQLDRAITDLKVKFTELERELVQLRELISQQPAQDTRVQQDSSAISTELTKLRQDRDSNRRELSTVRTEVRELQQDRESHMARLTALTDEVRELREERRSYRRELTALSEELQERERRGETGLTPRPQPEPCDPIESSQNPPTQQPPSTPSSISSPHANPTPRSPPITQMNTTPSPQTNTTPHPSRPAQQRGKPDIVILIDSNGKFIDENKLFPTHTVAKIWHPTGPPPRQHPWRQDHPHLLPHHAPLRSHQGSYDYPQARPEPLLSPGVPPQPQRRELHPDPLSYAQAVKRTAGPTLTTTTHVPEPTHTPPHDELRDIQQMLSLLCSHLIGQAFHKEGQELTLGTTSVHSILSLSLIININLFHVARPLEAWSTRERERVALNRDQSTPRRRSSPAQNPLRPERHPTGPPPRQHPWRQDHPHLLPHHAPLRSHQGSYDYPQARPEPLLSPGVPPQPQRRELHPDPLSYAQAVKRTAGPTLTTTTHVPEHDELRDIQQMLSLLCSHLIDLSGTHNQRLIGNYTNVYAHIIIDSQSEPEDKMEQSTEYLTAEDIVAELSAK</sequence>
<proteinExistence type="predicted"/>
<dbReference type="Gene3D" id="1.10.287.1490">
    <property type="match status" value="1"/>
</dbReference>
<gene>
    <name evidence="2" type="ORF">F7725_012239</name>
</gene>
<feature type="compositionally biased region" description="Polar residues" evidence="1">
    <location>
        <begin position="815"/>
        <end position="832"/>
    </location>
</feature>
<organism evidence="2 3">
    <name type="scientific">Dissostichus mawsoni</name>
    <name type="common">Antarctic cod</name>
    <dbReference type="NCBI Taxonomy" id="36200"/>
    <lineage>
        <taxon>Eukaryota</taxon>
        <taxon>Metazoa</taxon>
        <taxon>Chordata</taxon>
        <taxon>Craniata</taxon>
        <taxon>Vertebrata</taxon>
        <taxon>Euteleostomi</taxon>
        <taxon>Actinopterygii</taxon>
        <taxon>Neopterygii</taxon>
        <taxon>Teleostei</taxon>
        <taxon>Neoteleostei</taxon>
        <taxon>Acanthomorphata</taxon>
        <taxon>Eupercaria</taxon>
        <taxon>Perciformes</taxon>
        <taxon>Notothenioidei</taxon>
        <taxon>Nototheniidae</taxon>
        <taxon>Dissostichus</taxon>
    </lineage>
</organism>
<feature type="region of interest" description="Disordered" evidence="1">
    <location>
        <begin position="888"/>
        <end position="976"/>
    </location>
</feature>
<feature type="region of interest" description="Disordered" evidence="1">
    <location>
        <begin position="741"/>
        <end position="787"/>
    </location>
</feature>
<feature type="region of interest" description="Disordered" evidence="1">
    <location>
        <begin position="815"/>
        <end position="867"/>
    </location>
</feature>
<feature type="region of interest" description="Disordered" evidence="1">
    <location>
        <begin position="589"/>
        <end position="614"/>
    </location>
</feature>
<comment type="caution">
    <text evidence="2">The sequence shown here is derived from an EMBL/GenBank/DDBJ whole genome shotgun (WGS) entry which is preliminary data.</text>
</comment>
<keyword evidence="3" id="KW-1185">Reference proteome</keyword>
<evidence type="ECO:0000256" key="1">
    <source>
        <dbReference type="SAM" id="MobiDB-lite"/>
    </source>
</evidence>
<reference evidence="2 3" key="1">
    <citation type="submission" date="2020-03" db="EMBL/GenBank/DDBJ databases">
        <title>Dissostichus mawsoni Genome sequencing and assembly.</title>
        <authorList>
            <person name="Park H."/>
        </authorList>
    </citation>
    <scope>NUCLEOTIDE SEQUENCE [LARGE SCALE GENOMIC DNA]</scope>
    <source>
        <strain evidence="2">DM0001</strain>
        <tissue evidence="2">Muscle</tissue>
    </source>
</reference>
<feature type="compositionally biased region" description="Polar residues" evidence="1">
    <location>
        <begin position="600"/>
        <end position="614"/>
    </location>
</feature>
<dbReference type="Proteomes" id="UP000518266">
    <property type="component" value="Unassembled WGS sequence"/>
</dbReference>
<feature type="compositionally biased region" description="Low complexity" evidence="1">
    <location>
        <begin position="1079"/>
        <end position="1090"/>
    </location>
</feature>
<name>A0A7J5YQ04_DISMA</name>
<feature type="region of interest" description="Disordered" evidence="1">
    <location>
        <begin position="1075"/>
        <end position="1097"/>
    </location>
</feature>
<dbReference type="PANTHER" id="PTHR36721">
    <property type="entry name" value="PROLINE-RICH FAMILY PROTEIN"/>
    <property type="match status" value="1"/>
</dbReference>
<feature type="compositionally biased region" description="Low complexity" evidence="1">
    <location>
        <begin position="951"/>
        <end position="966"/>
    </location>
</feature>
<dbReference type="PANTHER" id="PTHR36721:SF1">
    <property type="entry name" value="OS04G0446401 PROTEIN"/>
    <property type="match status" value="1"/>
</dbReference>
<dbReference type="EMBL" id="JAAKFY010000010">
    <property type="protein sequence ID" value="KAF3850467.1"/>
    <property type="molecule type" value="Genomic_DNA"/>
</dbReference>
<protein>
    <submittedName>
        <fullName evidence="2">Uncharacterized protein</fullName>
    </submittedName>
</protein>
<feature type="compositionally biased region" description="Polar residues" evidence="1">
    <location>
        <begin position="743"/>
        <end position="764"/>
    </location>
</feature>
<evidence type="ECO:0000313" key="2">
    <source>
        <dbReference type="EMBL" id="KAF3850467.1"/>
    </source>
</evidence>
<feature type="compositionally biased region" description="Basic and acidic residues" evidence="1">
    <location>
        <begin position="833"/>
        <end position="864"/>
    </location>
</feature>
<feature type="region of interest" description="Disordered" evidence="1">
    <location>
        <begin position="1003"/>
        <end position="1063"/>
    </location>
</feature>
<feature type="region of interest" description="Disordered" evidence="1">
    <location>
        <begin position="1165"/>
        <end position="1246"/>
    </location>
</feature>
<accession>A0A7J5YQ04</accession>